<dbReference type="GO" id="GO:0003677">
    <property type="term" value="F:DNA binding"/>
    <property type="evidence" value="ECO:0007669"/>
    <property type="project" value="UniProtKB-KW"/>
</dbReference>
<dbReference type="GO" id="GO:0005737">
    <property type="term" value="C:cytoplasm"/>
    <property type="evidence" value="ECO:0007669"/>
    <property type="project" value="UniProtKB-SubCell"/>
</dbReference>
<dbReference type="EMBL" id="BMOB01000009">
    <property type="protein sequence ID" value="GGI90887.1"/>
    <property type="molecule type" value="Genomic_DNA"/>
</dbReference>
<evidence type="ECO:0000256" key="4">
    <source>
        <dbReference type="ARBA" id="ARBA00022490"/>
    </source>
</evidence>
<keyword evidence="4" id="KW-0963">Cytoplasm</keyword>
<evidence type="ECO:0000256" key="7">
    <source>
        <dbReference type="SAM" id="MobiDB-lite"/>
    </source>
</evidence>
<keyword evidence="6" id="KW-0238">DNA-binding</keyword>
<proteinExistence type="inferred from homology"/>
<evidence type="ECO:0000256" key="2">
    <source>
        <dbReference type="ARBA" id="ARBA00007183"/>
    </source>
</evidence>
<dbReference type="Pfam" id="PF05509">
    <property type="entry name" value="TraY"/>
    <property type="match status" value="1"/>
</dbReference>
<dbReference type="OrthoDB" id="5651700at2"/>
<dbReference type="Proteomes" id="UP000630149">
    <property type="component" value="Unassembled WGS sequence"/>
</dbReference>
<sequence>MEFDNKKNYKDIFVTIKLSAEGNKLLTESCKRAHRKKLQEATLRLEDHLMRFRSISEKGETVTNKNGDKDNSIFIEKNTVY</sequence>
<name>A0A917JX32_9GAMM</name>
<dbReference type="InterPro" id="IPR008876">
    <property type="entry name" value="TraY"/>
</dbReference>
<comment type="caution">
    <text evidence="8">The sequence shown here is derived from an EMBL/GenBank/DDBJ whole genome shotgun (WGS) entry which is preliminary data.</text>
</comment>
<reference evidence="8" key="2">
    <citation type="submission" date="2020-09" db="EMBL/GenBank/DDBJ databases">
        <authorList>
            <person name="Sun Q."/>
            <person name="Ohkuma M."/>
        </authorList>
    </citation>
    <scope>NUCLEOTIDE SEQUENCE</scope>
    <source>
        <strain evidence="8">JCM 13919</strain>
    </source>
</reference>
<protein>
    <recommendedName>
        <fullName evidence="3">Relaxosome protein TraY</fullName>
    </recommendedName>
</protein>
<evidence type="ECO:0000256" key="1">
    <source>
        <dbReference type="ARBA" id="ARBA00004496"/>
    </source>
</evidence>
<accession>A0A917JX32</accession>
<evidence type="ECO:0000313" key="9">
    <source>
        <dbReference type="Proteomes" id="UP000630149"/>
    </source>
</evidence>
<evidence type="ECO:0000256" key="6">
    <source>
        <dbReference type="ARBA" id="ARBA00023125"/>
    </source>
</evidence>
<comment type="similarity">
    <text evidence="2">Belongs to the TraY family.</text>
</comment>
<dbReference type="RefSeq" id="WP_131777192.1">
    <property type="nucleotide sequence ID" value="NZ_BMOB01000009.1"/>
</dbReference>
<gene>
    <name evidence="8" type="ORF">GCM10007966_19470</name>
</gene>
<feature type="region of interest" description="Disordered" evidence="7">
    <location>
        <begin position="60"/>
        <end position="81"/>
    </location>
</feature>
<evidence type="ECO:0000256" key="5">
    <source>
        <dbReference type="ARBA" id="ARBA00022971"/>
    </source>
</evidence>
<evidence type="ECO:0000313" key="8">
    <source>
        <dbReference type="EMBL" id="GGI90887.1"/>
    </source>
</evidence>
<evidence type="ECO:0000256" key="3">
    <source>
        <dbReference type="ARBA" id="ARBA00020541"/>
    </source>
</evidence>
<reference evidence="8" key="1">
    <citation type="journal article" date="2014" name="Int. J. Syst. Evol. Microbiol.">
        <title>Complete genome sequence of Corynebacterium casei LMG S-19264T (=DSM 44701T), isolated from a smear-ripened cheese.</title>
        <authorList>
            <consortium name="US DOE Joint Genome Institute (JGI-PGF)"/>
            <person name="Walter F."/>
            <person name="Albersmeier A."/>
            <person name="Kalinowski J."/>
            <person name="Ruckert C."/>
        </authorList>
    </citation>
    <scope>NUCLEOTIDE SEQUENCE</scope>
    <source>
        <strain evidence="8">JCM 13919</strain>
    </source>
</reference>
<keyword evidence="5" id="KW-0184">Conjugation</keyword>
<keyword evidence="9" id="KW-1185">Reference proteome</keyword>
<feature type="compositionally biased region" description="Basic and acidic residues" evidence="7">
    <location>
        <begin position="60"/>
        <end position="71"/>
    </location>
</feature>
<organism evidence="8 9">
    <name type="scientific">Legionella impletisoli</name>
    <dbReference type="NCBI Taxonomy" id="343510"/>
    <lineage>
        <taxon>Bacteria</taxon>
        <taxon>Pseudomonadati</taxon>
        <taxon>Pseudomonadota</taxon>
        <taxon>Gammaproteobacteria</taxon>
        <taxon>Legionellales</taxon>
        <taxon>Legionellaceae</taxon>
        <taxon>Legionella</taxon>
    </lineage>
</organism>
<dbReference type="AlphaFoldDB" id="A0A917JX32"/>
<comment type="subcellular location">
    <subcellularLocation>
        <location evidence="1">Cytoplasm</location>
    </subcellularLocation>
</comment>